<organism evidence="8 9">
    <name type="scientific">Vermiconidia calcicola</name>
    <dbReference type="NCBI Taxonomy" id="1690605"/>
    <lineage>
        <taxon>Eukaryota</taxon>
        <taxon>Fungi</taxon>
        <taxon>Dikarya</taxon>
        <taxon>Ascomycota</taxon>
        <taxon>Pezizomycotina</taxon>
        <taxon>Dothideomycetes</taxon>
        <taxon>Dothideomycetidae</taxon>
        <taxon>Mycosphaerellales</taxon>
        <taxon>Extremaceae</taxon>
        <taxon>Vermiconidia</taxon>
    </lineage>
</organism>
<keyword evidence="9" id="KW-1185">Reference proteome</keyword>
<evidence type="ECO:0000259" key="7">
    <source>
        <dbReference type="PROSITE" id="PS50089"/>
    </source>
</evidence>
<feature type="transmembrane region" description="Helical" evidence="6">
    <location>
        <begin position="22"/>
        <end position="43"/>
    </location>
</feature>
<gene>
    <name evidence="8" type="ORF">LTR25_008445</name>
</gene>
<keyword evidence="1" id="KW-0479">Metal-binding</keyword>
<keyword evidence="2 4" id="KW-0863">Zinc-finger</keyword>
<keyword evidence="6" id="KW-1133">Transmembrane helix</keyword>
<evidence type="ECO:0000313" key="9">
    <source>
        <dbReference type="Proteomes" id="UP001345827"/>
    </source>
</evidence>
<evidence type="ECO:0000256" key="5">
    <source>
        <dbReference type="SAM" id="MobiDB-lite"/>
    </source>
</evidence>
<dbReference type="EMBL" id="JAXLQG010000017">
    <property type="protein sequence ID" value="KAK5531338.1"/>
    <property type="molecule type" value="Genomic_DNA"/>
</dbReference>
<evidence type="ECO:0000313" key="8">
    <source>
        <dbReference type="EMBL" id="KAK5531338.1"/>
    </source>
</evidence>
<proteinExistence type="predicted"/>
<name>A0AAV9Q1M0_9PEZI</name>
<feature type="compositionally biased region" description="Polar residues" evidence="5">
    <location>
        <begin position="217"/>
        <end position="227"/>
    </location>
</feature>
<dbReference type="PANTHER" id="PTHR45798">
    <property type="entry name" value="RING-H2 FINGER PROTEIN ATL61-RELATED-RELATED"/>
    <property type="match status" value="1"/>
</dbReference>
<accession>A0AAV9Q1M0</accession>
<evidence type="ECO:0000256" key="6">
    <source>
        <dbReference type="SAM" id="Phobius"/>
    </source>
</evidence>
<dbReference type="CDD" id="cd16473">
    <property type="entry name" value="RING-H2_RNF103"/>
    <property type="match status" value="1"/>
</dbReference>
<keyword evidence="6" id="KW-0812">Transmembrane</keyword>
<dbReference type="Pfam" id="PF13639">
    <property type="entry name" value="zf-RING_2"/>
    <property type="match status" value="1"/>
</dbReference>
<evidence type="ECO:0000256" key="1">
    <source>
        <dbReference type="ARBA" id="ARBA00022723"/>
    </source>
</evidence>
<feature type="region of interest" description="Disordered" evidence="5">
    <location>
        <begin position="124"/>
        <end position="146"/>
    </location>
</feature>
<evidence type="ECO:0000256" key="4">
    <source>
        <dbReference type="PROSITE-ProRule" id="PRU00175"/>
    </source>
</evidence>
<reference evidence="8 9" key="1">
    <citation type="submission" date="2023-06" db="EMBL/GenBank/DDBJ databases">
        <title>Black Yeasts Isolated from many extreme environments.</title>
        <authorList>
            <person name="Coleine C."/>
            <person name="Stajich J.E."/>
            <person name="Selbmann L."/>
        </authorList>
    </citation>
    <scope>NUCLEOTIDE SEQUENCE [LARGE SCALE GENOMIC DNA]</scope>
    <source>
        <strain evidence="8 9">CCFEE 5887</strain>
    </source>
</reference>
<dbReference type="Proteomes" id="UP001345827">
    <property type="component" value="Unassembled WGS sequence"/>
</dbReference>
<dbReference type="AlphaFoldDB" id="A0AAV9Q1M0"/>
<dbReference type="GO" id="GO:0008270">
    <property type="term" value="F:zinc ion binding"/>
    <property type="evidence" value="ECO:0007669"/>
    <property type="project" value="UniProtKB-KW"/>
</dbReference>
<feature type="region of interest" description="Disordered" evidence="5">
    <location>
        <begin position="204"/>
        <end position="227"/>
    </location>
</feature>
<feature type="region of interest" description="Disordered" evidence="5">
    <location>
        <begin position="48"/>
        <end position="67"/>
    </location>
</feature>
<sequence length="227" mass="25434">MSSTSLHDASGPGKDQPGKGKIGFIFLIVVAVLLVTGLGWAMLRSHYKKRRPQHNTRSNATLRRPVNKKGIPASLLDTFRLVVYGDKMEHRDSDEESCTSDTKAYELGVKCSVVEVPQAVHVRDSPVGTRDDTNERGARPQFAQEDNQAECPVCMQDFVDKDNVRVLPCEHRFHQTCIDRWLLDVSGTCPVWVDFKAWAVATESADNHDRDNDKVKQQSSANEIEVN</sequence>
<keyword evidence="6" id="KW-0472">Membrane</keyword>
<feature type="compositionally biased region" description="Basic and acidic residues" evidence="5">
    <location>
        <begin position="124"/>
        <end position="138"/>
    </location>
</feature>
<evidence type="ECO:0000256" key="3">
    <source>
        <dbReference type="ARBA" id="ARBA00022833"/>
    </source>
</evidence>
<dbReference type="InterPro" id="IPR001841">
    <property type="entry name" value="Znf_RING"/>
</dbReference>
<dbReference type="InterPro" id="IPR013083">
    <property type="entry name" value="Znf_RING/FYVE/PHD"/>
</dbReference>
<dbReference type="SUPFAM" id="SSF57850">
    <property type="entry name" value="RING/U-box"/>
    <property type="match status" value="1"/>
</dbReference>
<feature type="compositionally biased region" description="Basic and acidic residues" evidence="5">
    <location>
        <begin position="205"/>
        <end position="216"/>
    </location>
</feature>
<comment type="caution">
    <text evidence="8">The sequence shown here is derived from an EMBL/GenBank/DDBJ whole genome shotgun (WGS) entry which is preliminary data.</text>
</comment>
<dbReference type="InterPro" id="IPR052788">
    <property type="entry name" value="RING-type_E3_ligase_ATL"/>
</dbReference>
<keyword evidence="3" id="KW-0862">Zinc</keyword>
<evidence type="ECO:0000256" key="2">
    <source>
        <dbReference type="ARBA" id="ARBA00022771"/>
    </source>
</evidence>
<dbReference type="PROSITE" id="PS50089">
    <property type="entry name" value="ZF_RING_2"/>
    <property type="match status" value="1"/>
</dbReference>
<dbReference type="PANTHER" id="PTHR45798:SF97">
    <property type="entry name" value="ALCOHOL-SENSITIVE RING FINGER PROTEIN 1"/>
    <property type="match status" value="1"/>
</dbReference>
<feature type="domain" description="RING-type" evidence="7">
    <location>
        <begin position="151"/>
        <end position="191"/>
    </location>
</feature>
<protein>
    <recommendedName>
        <fullName evidence="7">RING-type domain-containing protein</fullName>
    </recommendedName>
</protein>
<dbReference type="Gene3D" id="3.30.40.10">
    <property type="entry name" value="Zinc/RING finger domain, C3HC4 (zinc finger)"/>
    <property type="match status" value="1"/>
</dbReference>
<dbReference type="SMART" id="SM00184">
    <property type="entry name" value="RING"/>
    <property type="match status" value="1"/>
</dbReference>